<evidence type="ECO:0000313" key="1">
    <source>
        <dbReference type="Proteomes" id="UP000887572"/>
    </source>
</evidence>
<name>A0A914HKA7_GLORO</name>
<protein>
    <submittedName>
        <fullName evidence="2">WRKY domain-containing protein</fullName>
    </submittedName>
</protein>
<accession>A0A914HKA7</accession>
<proteinExistence type="predicted"/>
<sequence length="79" mass="9367">MDFGNLHPVEWVRIALFRTMEEVYAYAAARGCHPCLQSELRVYFQCYRMRHHGCTYRLKAEYNEQGMIVLAKAGYHNHN</sequence>
<dbReference type="WBParaSite" id="Gr19_v10_g17404.t1">
    <property type="protein sequence ID" value="Gr19_v10_g17404.t1"/>
    <property type="gene ID" value="Gr19_v10_g17404"/>
</dbReference>
<keyword evidence="1" id="KW-1185">Reference proteome</keyword>
<reference evidence="2" key="1">
    <citation type="submission" date="2022-11" db="UniProtKB">
        <authorList>
            <consortium name="WormBaseParasite"/>
        </authorList>
    </citation>
    <scope>IDENTIFICATION</scope>
</reference>
<evidence type="ECO:0000313" key="2">
    <source>
        <dbReference type="WBParaSite" id="Gr19_v10_g17404.t1"/>
    </source>
</evidence>
<organism evidence="1 2">
    <name type="scientific">Globodera rostochiensis</name>
    <name type="common">Golden nematode worm</name>
    <name type="synonym">Heterodera rostochiensis</name>
    <dbReference type="NCBI Taxonomy" id="31243"/>
    <lineage>
        <taxon>Eukaryota</taxon>
        <taxon>Metazoa</taxon>
        <taxon>Ecdysozoa</taxon>
        <taxon>Nematoda</taxon>
        <taxon>Chromadorea</taxon>
        <taxon>Rhabditida</taxon>
        <taxon>Tylenchina</taxon>
        <taxon>Tylenchomorpha</taxon>
        <taxon>Tylenchoidea</taxon>
        <taxon>Heteroderidae</taxon>
        <taxon>Heteroderinae</taxon>
        <taxon>Globodera</taxon>
    </lineage>
</organism>
<dbReference type="AlphaFoldDB" id="A0A914HKA7"/>
<dbReference type="Proteomes" id="UP000887572">
    <property type="component" value="Unplaced"/>
</dbReference>